<keyword evidence="2" id="KW-1133">Transmembrane helix</keyword>
<gene>
    <name evidence="4" type="ORF">BR63_01395</name>
</gene>
<dbReference type="PANTHER" id="PTHR30404:SF0">
    <property type="entry name" value="N-ACETYLMURAMOYL-L-ALANINE AMIDASE AMIC"/>
    <property type="match status" value="1"/>
</dbReference>
<keyword evidence="2" id="KW-0812">Transmembrane</keyword>
<keyword evidence="1" id="KW-0378">Hydrolase</keyword>
<protein>
    <submittedName>
        <fullName evidence="4">N-acetylmuramoyl-L-alanine amidase CwlD</fullName>
    </submittedName>
</protein>
<dbReference type="KEGG" id="tfr:BR63_01395"/>
<dbReference type="AlphaFoldDB" id="A0A7G6DZ37"/>
<dbReference type="GO" id="GO:0030288">
    <property type="term" value="C:outer membrane-bounded periplasmic space"/>
    <property type="evidence" value="ECO:0007669"/>
    <property type="project" value="TreeGrafter"/>
</dbReference>
<accession>A0A7G6DZ37</accession>
<dbReference type="Proteomes" id="UP000515847">
    <property type="component" value="Chromosome"/>
</dbReference>
<dbReference type="SMART" id="SM00646">
    <property type="entry name" value="Ami_3"/>
    <property type="match status" value="1"/>
</dbReference>
<dbReference type="PANTHER" id="PTHR30404">
    <property type="entry name" value="N-ACETYLMURAMOYL-L-ALANINE AMIDASE"/>
    <property type="match status" value="1"/>
</dbReference>
<reference evidence="4 5" key="1">
    <citation type="journal article" date="2019" name="Front. Microbiol.">
        <title>Thermoanaerosceptrum fracticalcis gen. nov. sp. nov., a Novel Fumarate-Fermenting Microorganism From a Deep Fractured Carbonate Aquifer of the US Great Basin.</title>
        <authorList>
            <person name="Hamilton-Brehm S.D."/>
            <person name="Stewart L.E."/>
            <person name="Zavarin M."/>
            <person name="Caldwell M."/>
            <person name="Lawson P.A."/>
            <person name="Onstott T.C."/>
            <person name="Grzymski J."/>
            <person name="Neveux I."/>
            <person name="Lollar B.S."/>
            <person name="Russell C.E."/>
            <person name="Moser D.P."/>
        </authorList>
    </citation>
    <scope>NUCLEOTIDE SEQUENCE [LARGE SCALE GENOMIC DNA]</scope>
    <source>
        <strain evidence="4 5">DRI-13</strain>
    </source>
</reference>
<dbReference type="InterPro" id="IPR002508">
    <property type="entry name" value="MurNAc-LAA_cat"/>
</dbReference>
<keyword evidence="2" id="KW-0472">Membrane</keyword>
<dbReference type="InterPro" id="IPR050695">
    <property type="entry name" value="N-acetylmuramoyl_amidase_3"/>
</dbReference>
<dbReference type="CDD" id="cd02696">
    <property type="entry name" value="MurNAc-LAA"/>
    <property type="match status" value="1"/>
</dbReference>
<evidence type="ECO:0000256" key="1">
    <source>
        <dbReference type="ARBA" id="ARBA00022801"/>
    </source>
</evidence>
<name>A0A7G6DZ37_THEFR</name>
<evidence type="ECO:0000313" key="4">
    <source>
        <dbReference type="EMBL" id="QNB45091.1"/>
    </source>
</evidence>
<evidence type="ECO:0000256" key="2">
    <source>
        <dbReference type="SAM" id="Phobius"/>
    </source>
</evidence>
<evidence type="ECO:0000259" key="3">
    <source>
        <dbReference type="SMART" id="SM00646"/>
    </source>
</evidence>
<dbReference type="Pfam" id="PF01520">
    <property type="entry name" value="Amidase_3"/>
    <property type="match status" value="1"/>
</dbReference>
<organism evidence="4 5">
    <name type="scientific">Thermanaerosceptrum fracticalcis</name>
    <dbReference type="NCBI Taxonomy" id="1712410"/>
    <lineage>
        <taxon>Bacteria</taxon>
        <taxon>Bacillati</taxon>
        <taxon>Bacillota</taxon>
        <taxon>Clostridia</taxon>
        <taxon>Eubacteriales</taxon>
        <taxon>Peptococcaceae</taxon>
        <taxon>Thermanaerosceptrum</taxon>
    </lineage>
</organism>
<dbReference type="GO" id="GO:0009253">
    <property type="term" value="P:peptidoglycan catabolic process"/>
    <property type="evidence" value="ECO:0007669"/>
    <property type="project" value="InterPro"/>
</dbReference>
<sequence>MVVKRWRGVLTLIQKRRPTAAFLLCLSLLYTYFWWVTEVQWVVPTLNGTGPLKGKIICLDAGHGGRDPGAVAGRVLEKDINLDITKRVAVLLKKEGARPVLTRTRDKNMAYRPFQGSLQLAGLRERAHIAERSGGHVFVSIHCNSEAEGKYSGPQTFYERGNSRSAQLARLIQEELVQVRSTGRQAIPGDYYLLSSARSPAVIVEVGFLSHARDRSLLTSPPFRQQVAEAIARGILRYFRE</sequence>
<feature type="transmembrane region" description="Helical" evidence="2">
    <location>
        <begin position="20"/>
        <end position="37"/>
    </location>
</feature>
<dbReference type="EMBL" id="CP045798">
    <property type="protein sequence ID" value="QNB45091.1"/>
    <property type="molecule type" value="Genomic_DNA"/>
</dbReference>
<dbReference type="Gene3D" id="3.40.630.40">
    <property type="entry name" value="Zn-dependent exopeptidases"/>
    <property type="match status" value="1"/>
</dbReference>
<evidence type="ECO:0000313" key="5">
    <source>
        <dbReference type="Proteomes" id="UP000515847"/>
    </source>
</evidence>
<feature type="domain" description="MurNAc-LAA" evidence="3">
    <location>
        <begin position="127"/>
        <end position="236"/>
    </location>
</feature>
<proteinExistence type="predicted"/>
<dbReference type="GO" id="GO:0008745">
    <property type="term" value="F:N-acetylmuramoyl-L-alanine amidase activity"/>
    <property type="evidence" value="ECO:0007669"/>
    <property type="project" value="InterPro"/>
</dbReference>
<dbReference type="SUPFAM" id="SSF53187">
    <property type="entry name" value="Zn-dependent exopeptidases"/>
    <property type="match status" value="1"/>
</dbReference>
<keyword evidence="5" id="KW-1185">Reference proteome</keyword>